<proteinExistence type="predicted"/>
<dbReference type="EMBL" id="JAMQGO010000004">
    <property type="protein sequence ID" value="MCM2562254.1"/>
    <property type="molecule type" value="Genomic_DNA"/>
</dbReference>
<keyword evidence="2" id="KW-1185">Reference proteome</keyword>
<comment type="caution">
    <text evidence="1">The sequence shown here is derived from an EMBL/GenBank/DDBJ whole genome shotgun (WGS) entry which is preliminary data.</text>
</comment>
<dbReference type="Proteomes" id="UP001203036">
    <property type="component" value="Unassembled WGS sequence"/>
</dbReference>
<protein>
    <submittedName>
        <fullName evidence="1">DUF2059 domain-containing protein</fullName>
    </submittedName>
</protein>
<name>A0ACC5ZXH8_9RHOB</name>
<reference evidence="1" key="1">
    <citation type="submission" date="2022-06" db="EMBL/GenBank/DDBJ databases">
        <title>Lutimaribacter sp. EGI FJ00013, a novel bacterium isolated from a salt lake sediment enrichment.</title>
        <authorList>
            <person name="Gao L."/>
            <person name="Fang B.-Z."/>
            <person name="Li W.-J."/>
        </authorList>
    </citation>
    <scope>NUCLEOTIDE SEQUENCE</scope>
    <source>
        <strain evidence="1">EGI FJ00013</strain>
    </source>
</reference>
<evidence type="ECO:0000313" key="2">
    <source>
        <dbReference type="Proteomes" id="UP001203036"/>
    </source>
</evidence>
<sequence length="273" mass="30098">MSALFRLGPLLALLLVLAAPVRATDDIEHLFDALELDRLIDLMHDEGLAYGNGLAQEMLPDGPDAAWRALLARIYDTDKMTNVVRSEFTRAFGDADAGPLIAFFRSDAGQALVAAELETRATFLTPTIEEAARETWREADKTSPRQRLIAEYVQVNDLLEYNVSGALNANYQFLAGLVEGGALDMTEDEILSDVWTQEAETRADTREWLFAYLTMAYEDLPDATLADYVAVSRTDAGRALNRALFAGFDSMYATQSRSLGLAVASRMARGEEL</sequence>
<accession>A0ACC5ZXH8</accession>
<gene>
    <name evidence="1" type="ORF">M8744_08850</name>
</gene>
<organism evidence="1 2">
    <name type="scientific">Lutimaribacter degradans</name>
    <dbReference type="NCBI Taxonomy" id="2945989"/>
    <lineage>
        <taxon>Bacteria</taxon>
        <taxon>Pseudomonadati</taxon>
        <taxon>Pseudomonadota</taxon>
        <taxon>Alphaproteobacteria</taxon>
        <taxon>Rhodobacterales</taxon>
        <taxon>Roseobacteraceae</taxon>
        <taxon>Lutimaribacter</taxon>
    </lineage>
</organism>
<evidence type="ECO:0000313" key="1">
    <source>
        <dbReference type="EMBL" id="MCM2562254.1"/>
    </source>
</evidence>